<organism evidence="2 3">
    <name type="scientific">Apiospora arundinis</name>
    <dbReference type="NCBI Taxonomy" id="335852"/>
    <lineage>
        <taxon>Eukaryota</taxon>
        <taxon>Fungi</taxon>
        <taxon>Dikarya</taxon>
        <taxon>Ascomycota</taxon>
        <taxon>Pezizomycotina</taxon>
        <taxon>Sordariomycetes</taxon>
        <taxon>Xylariomycetidae</taxon>
        <taxon>Amphisphaeriales</taxon>
        <taxon>Apiosporaceae</taxon>
        <taxon>Apiospora</taxon>
    </lineage>
</organism>
<dbReference type="Proteomes" id="UP001390339">
    <property type="component" value="Unassembled WGS sequence"/>
</dbReference>
<reference evidence="2 3" key="1">
    <citation type="journal article" date="2024" name="IMA Fungus">
        <title>Apiospora arundinis, a panoply of carbohydrate-active enzymes and secondary metabolites.</title>
        <authorList>
            <person name="Sorensen T."/>
            <person name="Petersen C."/>
            <person name="Muurmann A.T."/>
            <person name="Christiansen J.V."/>
            <person name="Brundto M.L."/>
            <person name="Overgaard C.K."/>
            <person name="Boysen A.T."/>
            <person name="Wollenberg R.D."/>
            <person name="Larsen T.O."/>
            <person name="Sorensen J.L."/>
            <person name="Nielsen K.L."/>
            <person name="Sondergaard T.E."/>
        </authorList>
    </citation>
    <scope>NUCLEOTIDE SEQUENCE [LARGE SCALE GENOMIC DNA]</scope>
    <source>
        <strain evidence="2 3">AAU 773</strain>
    </source>
</reference>
<feature type="region of interest" description="Disordered" evidence="1">
    <location>
        <begin position="42"/>
        <end position="75"/>
    </location>
</feature>
<protein>
    <submittedName>
        <fullName evidence="2">Uncharacterized protein</fullName>
    </submittedName>
</protein>
<proteinExistence type="predicted"/>
<feature type="compositionally biased region" description="Basic and acidic residues" evidence="1">
    <location>
        <begin position="1"/>
        <end position="13"/>
    </location>
</feature>
<evidence type="ECO:0000256" key="1">
    <source>
        <dbReference type="SAM" id="MobiDB-lite"/>
    </source>
</evidence>
<dbReference type="EMBL" id="JAPCWZ010000007">
    <property type="protein sequence ID" value="KAK8855367.1"/>
    <property type="molecule type" value="Genomic_DNA"/>
</dbReference>
<evidence type="ECO:0000313" key="3">
    <source>
        <dbReference type="Proteomes" id="UP001390339"/>
    </source>
</evidence>
<sequence length="91" mass="9472">MEHGTTTHGHPDDSIPSDLFLNEASGQLSTEIAVSLGFSKPKYSASSSFSSEGIGESNVSSAAGNSNGKGTNNNNHIHLFVFHRPLCGPSV</sequence>
<feature type="region of interest" description="Disordered" evidence="1">
    <location>
        <begin position="1"/>
        <end position="21"/>
    </location>
</feature>
<name>A0ABR2HZ53_9PEZI</name>
<gene>
    <name evidence="2" type="ORF">PGQ11_011279</name>
</gene>
<comment type="caution">
    <text evidence="2">The sequence shown here is derived from an EMBL/GenBank/DDBJ whole genome shotgun (WGS) entry which is preliminary data.</text>
</comment>
<evidence type="ECO:0000313" key="2">
    <source>
        <dbReference type="EMBL" id="KAK8855367.1"/>
    </source>
</evidence>
<accession>A0ABR2HZ53</accession>
<keyword evidence="3" id="KW-1185">Reference proteome</keyword>